<dbReference type="GO" id="GO:0046872">
    <property type="term" value="F:metal ion binding"/>
    <property type="evidence" value="ECO:0007669"/>
    <property type="project" value="UniProtKB-KW"/>
</dbReference>
<evidence type="ECO:0000259" key="3">
    <source>
        <dbReference type="Pfam" id="PF07969"/>
    </source>
</evidence>
<dbReference type="Pfam" id="PF07969">
    <property type="entry name" value="Amidohydro_3"/>
    <property type="match status" value="1"/>
</dbReference>
<dbReference type="FunFam" id="3.20.20.140:FF:000019">
    <property type="entry name" value="Cytosine deaminase"/>
    <property type="match status" value="1"/>
</dbReference>
<feature type="domain" description="Amidohydrolase 3" evidence="3">
    <location>
        <begin position="199"/>
        <end position="420"/>
    </location>
</feature>
<name>A3ITT3_9CHRO</name>
<dbReference type="InterPro" id="IPR011059">
    <property type="entry name" value="Metal-dep_hydrolase_composite"/>
</dbReference>
<dbReference type="EMBL" id="AAXW01000030">
    <property type="protein sequence ID" value="EAZ90149.1"/>
    <property type="molecule type" value="Genomic_DNA"/>
</dbReference>
<reference evidence="4 5" key="1">
    <citation type="submission" date="2007-03" db="EMBL/GenBank/DDBJ databases">
        <authorList>
            <person name="Stal L."/>
            <person name="Ferriera S."/>
            <person name="Johnson J."/>
            <person name="Kravitz S."/>
            <person name="Beeson K."/>
            <person name="Sutton G."/>
            <person name="Rogers Y.-H."/>
            <person name="Friedman R."/>
            <person name="Frazier M."/>
            <person name="Venter J.C."/>
        </authorList>
    </citation>
    <scope>NUCLEOTIDE SEQUENCE [LARGE SCALE GENOMIC DNA]</scope>
    <source>
        <strain evidence="4 5">CCY0110</strain>
    </source>
</reference>
<dbReference type="SUPFAM" id="SSF51338">
    <property type="entry name" value="Composite domain of metallo-dependent hydrolases"/>
    <property type="match status" value="1"/>
</dbReference>
<dbReference type="eggNOG" id="COG0402">
    <property type="taxonomic scope" value="Bacteria"/>
</dbReference>
<evidence type="ECO:0000256" key="2">
    <source>
        <dbReference type="ARBA" id="ARBA00022801"/>
    </source>
</evidence>
<dbReference type="PANTHER" id="PTHR32027:SF0">
    <property type="entry name" value="CYTOSINE DEAMINASE"/>
    <property type="match status" value="1"/>
</dbReference>
<evidence type="ECO:0000256" key="1">
    <source>
        <dbReference type="ARBA" id="ARBA00022723"/>
    </source>
</evidence>
<organism evidence="4 5">
    <name type="scientific">Crocosphaera chwakensis CCY0110</name>
    <dbReference type="NCBI Taxonomy" id="391612"/>
    <lineage>
        <taxon>Bacteria</taxon>
        <taxon>Bacillati</taxon>
        <taxon>Cyanobacteriota</taxon>
        <taxon>Cyanophyceae</taxon>
        <taxon>Oscillatoriophycideae</taxon>
        <taxon>Chroococcales</taxon>
        <taxon>Aphanothecaceae</taxon>
        <taxon>Crocosphaera</taxon>
        <taxon>Crocosphaera chwakensis</taxon>
    </lineage>
</organism>
<dbReference type="OrthoDB" id="9815027at2"/>
<dbReference type="GO" id="GO:0004131">
    <property type="term" value="F:cytosine deaminase activity"/>
    <property type="evidence" value="ECO:0007669"/>
    <property type="project" value="TreeGrafter"/>
</dbReference>
<dbReference type="InterPro" id="IPR018228">
    <property type="entry name" value="DNase_TatD-rel_CS"/>
</dbReference>
<dbReference type="PANTHER" id="PTHR32027">
    <property type="entry name" value="CYTOSINE DEAMINASE"/>
    <property type="match status" value="1"/>
</dbReference>
<dbReference type="GO" id="GO:0035888">
    <property type="term" value="F:isoguanine deaminase activity"/>
    <property type="evidence" value="ECO:0007669"/>
    <property type="project" value="TreeGrafter"/>
</dbReference>
<keyword evidence="2" id="KW-0378">Hydrolase</keyword>
<comment type="caution">
    <text evidence="4">The sequence shown here is derived from an EMBL/GenBank/DDBJ whole genome shotgun (WGS) entry which is preliminary data.</text>
</comment>
<evidence type="ECO:0000313" key="4">
    <source>
        <dbReference type="EMBL" id="EAZ90149.1"/>
    </source>
</evidence>
<accession>A3ITT3</accession>
<protein>
    <submittedName>
        <fullName evidence="4">Cytosine deaminase</fullName>
    </submittedName>
</protein>
<dbReference type="CDD" id="cd01293">
    <property type="entry name" value="Bact_CD"/>
    <property type="match status" value="1"/>
</dbReference>
<gene>
    <name evidence="4" type="ORF">CY0110_06099</name>
</gene>
<dbReference type="AlphaFoldDB" id="A3ITT3"/>
<sequence length="439" mass="50277">MTDNYSLITDTHHFWIKNAHIPLCLLENVSINPQTREQLCHVDLEIDQNKIINIIPHTSQLPEYPYIDVKKGIIFPCFIDSHTHLDKGHIYERSPNLSGTFEEALNTVKKDAENHWKPEDIYRRMEFGLQCSYAQGTIAIRTHLDAFGEQAKISFDIFQQLKEQWQNKVILQGVSLVSLDYFLNKEGEQLADLVANYGQILGGVAYMNPQIDEQLDRVFTLAKERNVDLDFHADETKDPNSICLKKIAQAAIKHQFENKIACGHCCSLAQQSEELVKETIKLVKEANINVISLPLCNLYLQDRTPETTPKWRGVTDVHALKKQGIPVSFASDNCRDPFYGFGNHDGLEVLRESVRICHLDTNYDDWVTTVNKIPAQLMNLSNLGTIRIGANADLVIFKARYFSELFARPQSDRQVIRQGQWIDTTLPDYDQLDDLIFCL</sequence>
<dbReference type="InterPro" id="IPR032466">
    <property type="entry name" value="Metal_Hydrolase"/>
</dbReference>
<dbReference type="GO" id="GO:0006209">
    <property type="term" value="P:cytosine catabolic process"/>
    <property type="evidence" value="ECO:0007669"/>
    <property type="project" value="TreeGrafter"/>
</dbReference>
<keyword evidence="5" id="KW-1185">Reference proteome</keyword>
<dbReference type="Gene3D" id="3.20.20.140">
    <property type="entry name" value="Metal-dependent hydrolases"/>
    <property type="match status" value="1"/>
</dbReference>
<dbReference type="Proteomes" id="UP000003781">
    <property type="component" value="Unassembled WGS sequence"/>
</dbReference>
<keyword evidence="1" id="KW-0479">Metal-binding</keyword>
<proteinExistence type="predicted"/>
<dbReference type="PROSITE" id="PS01137">
    <property type="entry name" value="TATD_1"/>
    <property type="match status" value="1"/>
</dbReference>
<dbReference type="Gene3D" id="2.30.40.10">
    <property type="entry name" value="Urease, subunit C, domain 1"/>
    <property type="match status" value="1"/>
</dbReference>
<evidence type="ECO:0000313" key="5">
    <source>
        <dbReference type="Proteomes" id="UP000003781"/>
    </source>
</evidence>
<dbReference type="RefSeq" id="WP_008276790.1">
    <property type="nucleotide sequence ID" value="NZ_AAXW01000030.1"/>
</dbReference>
<dbReference type="SUPFAM" id="SSF51556">
    <property type="entry name" value="Metallo-dependent hydrolases"/>
    <property type="match status" value="1"/>
</dbReference>
<dbReference type="NCBIfam" id="NF005759">
    <property type="entry name" value="PRK07583.1"/>
    <property type="match status" value="1"/>
</dbReference>
<dbReference type="InterPro" id="IPR013108">
    <property type="entry name" value="Amidohydro_3"/>
</dbReference>
<dbReference type="InterPro" id="IPR052349">
    <property type="entry name" value="Metallo-hydrolase_Enzymes"/>
</dbReference>